<dbReference type="InParanoid" id="A0A2T3B1K8"/>
<gene>
    <name evidence="3" type="ORF">M430DRAFT_120928</name>
</gene>
<evidence type="ECO:0000256" key="1">
    <source>
        <dbReference type="ARBA" id="ARBA00006484"/>
    </source>
</evidence>
<dbReference type="AlphaFoldDB" id="A0A2T3B1K8"/>
<dbReference type="Pfam" id="PF13561">
    <property type="entry name" value="adh_short_C2"/>
    <property type="match status" value="1"/>
</dbReference>
<keyword evidence="2" id="KW-0521">NADP</keyword>
<dbReference type="PANTHER" id="PTHR42760:SF124">
    <property type="entry name" value="SHORT-CHAIN DEHYDROGENASE_REDUCTASE"/>
    <property type="match status" value="1"/>
</dbReference>
<protein>
    <submittedName>
        <fullName evidence="3">Uncharacterized protein</fullName>
    </submittedName>
</protein>
<evidence type="ECO:0000256" key="2">
    <source>
        <dbReference type="ARBA" id="ARBA00022857"/>
    </source>
</evidence>
<dbReference type="Proteomes" id="UP000241818">
    <property type="component" value="Unassembled WGS sequence"/>
</dbReference>
<name>A0A2T3B1K8_AMORE</name>
<reference evidence="3 4" key="1">
    <citation type="journal article" date="2018" name="New Phytol.">
        <title>Comparative genomics and transcriptomics depict ericoid mycorrhizal fungi as versatile saprotrophs and plant mutualists.</title>
        <authorList>
            <person name="Martino E."/>
            <person name="Morin E."/>
            <person name="Grelet G.A."/>
            <person name="Kuo A."/>
            <person name="Kohler A."/>
            <person name="Daghino S."/>
            <person name="Barry K.W."/>
            <person name="Cichocki N."/>
            <person name="Clum A."/>
            <person name="Dockter R.B."/>
            <person name="Hainaut M."/>
            <person name="Kuo R.C."/>
            <person name="LaButti K."/>
            <person name="Lindahl B.D."/>
            <person name="Lindquist E.A."/>
            <person name="Lipzen A."/>
            <person name="Khouja H.R."/>
            <person name="Magnuson J."/>
            <person name="Murat C."/>
            <person name="Ohm R.A."/>
            <person name="Singer S.W."/>
            <person name="Spatafora J.W."/>
            <person name="Wang M."/>
            <person name="Veneault-Fourrey C."/>
            <person name="Henrissat B."/>
            <person name="Grigoriev I.V."/>
            <person name="Martin F.M."/>
            <person name="Perotto S."/>
        </authorList>
    </citation>
    <scope>NUCLEOTIDE SEQUENCE [LARGE SCALE GENOMIC DNA]</scope>
    <source>
        <strain evidence="3 4">ATCC 22711</strain>
    </source>
</reference>
<dbReference type="InterPro" id="IPR002347">
    <property type="entry name" value="SDR_fam"/>
</dbReference>
<accession>A0A2T3B1K8</accession>
<dbReference type="InterPro" id="IPR036291">
    <property type="entry name" value="NAD(P)-bd_dom_sf"/>
</dbReference>
<dbReference type="FunFam" id="3.40.50.720:FF:000084">
    <property type="entry name" value="Short-chain dehydrogenase reductase"/>
    <property type="match status" value="1"/>
</dbReference>
<dbReference type="RefSeq" id="XP_024720785.1">
    <property type="nucleotide sequence ID" value="XM_024861793.1"/>
</dbReference>
<dbReference type="SUPFAM" id="SSF51735">
    <property type="entry name" value="NAD(P)-binding Rossmann-fold domains"/>
    <property type="match status" value="1"/>
</dbReference>
<sequence>MATSVLPHIGSLAGKIAIVTGSSSGLGRAISLAYAASGASVVCADLSPNAPESSPGPRIPTHELLNAQSANGKPRSIFVECDMTKAASVEATVARAVQEFGRLDIMVNNAGILAEAKAGKVFPRIQDTPESVWDADMAVNGKGVWLGCKYAIAQMLRQEPWGGPTGDRGWVINMCSIVGLVGFSGTSCYSATKGAVLQMTKAVALECAKDRIHVNCINPGFTDTNMLAPLKAEHGTEKAESMLAALHPWGRMGRMEDIAKMAVFLAGDGAGWCTGGAYVVDGGYTAQ</sequence>
<dbReference type="GO" id="GO:0016616">
    <property type="term" value="F:oxidoreductase activity, acting on the CH-OH group of donors, NAD or NADP as acceptor"/>
    <property type="evidence" value="ECO:0007669"/>
    <property type="project" value="TreeGrafter"/>
</dbReference>
<dbReference type="GO" id="GO:0009688">
    <property type="term" value="P:abscisic acid biosynthetic process"/>
    <property type="evidence" value="ECO:0007669"/>
    <property type="project" value="UniProtKB-ARBA"/>
</dbReference>
<dbReference type="GeneID" id="36569874"/>
<dbReference type="PROSITE" id="PS00061">
    <property type="entry name" value="ADH_SHORT"/>
    <property type="match status" value="1"/>
</dbReference>
<dbReference type="PRINTS" id="PR00080">
    <property type="entry name" value="SDRFAMILY"/>
</dbReference>
<dbReference type="STRING" id="857342.A0A2T3B1K8"/>
<dbReference type="PANTHER" id="PTHR42760">
    <property type="entry name" value="SHORT-CHAIN DEHYDROGENASES/REDUCTASES FAMILY MEMBER"/>
    <property type="match status" value="1"/>
</dbReference>
<dbReference type="OrthoDB" id="417891at2759"/>
<dbReference type="InterPro" id="IPR020904">
    <property type="entry name" value="Sc_DH/Rdtase_CS"/>
</dbReference>
<organism evidence="3 4">
    <name type="scientific">Amorphotheca resinae ATCC 22711</name>
    <dbReference type="NCBI Taxonomy" id="857342"/>
    <lineage>
        <taxon>Eukaryota</taxon>
        <taxon>Fungi</taxon>
        <taxon>Dikarya</taxon>
        <taxon>Ascomycota</taxon>
        <taxon>Pezizomycotina</taxon>
        <taxon>Leotiomycetes</taxon>
        <taxon>Helotiales</taxon>
        <taxon>Amorphothecaceae</taxon>
        <taxon>Amorphotheca</taxon>
    </lineage>
</organism>
<evidence type="ECO:0000313" key="3">
    <source>
        <dbReference type="EMBL" id="PSS18433.1"/>
    </source>
</evidence>
<proteinExistence type="inferred from homology"/>
<dbReference type="Gene3D" id="3.40.50.720">
    <property type="entry name" value="NAD(P)-binding Rossmann-like Domain"/>
    <property type="match status" value="1"/>
</dbReference>
<dbReference type="CDD" id="cd05233">
    <property type="entry name" value="SDR_c"/>
    <property type="match status" value="1"/>
</dbReference>
<dbReference type="EMBL" id="KZ679011">
    <property type="protein sequence ID" value="PSS18433.1"/>
    <property type="molecule type" value="Genomic_DNA"/>
</dbReference>
<evidence type="ECO:0000313" key="4">
    <source>
        <dbReference type="Proteomes" id="UP000241818"/>
    </source>
</evidence>
<dbReference type="PRINTS" id="PR00081">
    <property type="entry name" value="GDHRDH"/>
</dbReference>
<keyword evidence="4" id="KW-1185">Reference proteome</keyword>
<comment type="similarity">
    <text evidence="1">Belongs to the short-chain dehydrogenases/reductases (SDR) family.</text>
</comment>